<feature type="domain" description="SPOR" evidence="7">
    <location>
        <begin position="185"/>
        <end position="263"/>
    </location>
</feature>
<dbReference type="Pfam" id="PF03330">
    <property type="entry name" value="DPBB_1"/>
    <property type="match status" value="1"/>
</dbReference>
<keyword evidence="1 4" id="KW-0732">Signal</keyword>
<protein>
    <recommendedName>
        <fullName evidence="4">Endolytic peptidoglycan transglycosylase RlpA</fullName>
        <ecNumber evidence="4">4.2.2.-</ecNumber>
    </recommendedName>
</protein>
<feature type="compositionally biased region" description="Low complexity" evidence="6">
    <location>
        <begin position="28"/>
        <end position="43"/>
    </location>
</feature>
<comment type="function">
    <text evidence="4">Lytic transglycosylase with a strong preference for naked glycan strands that lack stem peptides.</text>
</comment>
<comment type="similarity">
    <text evidence="4 5">Belongs to the RlpA family.</text>
</comment>
<evidence type="ECO:0000313" key="9">
    <source>
        <dbReference type="Proteomes" id="UP001354971"/>
    </source>
</evidence>
<dbReference type="InterPro" id="IPR007730">
    <property type="entry name" value="SPOR-like_dom"/>
</dbReference>
<sequence length="264" mass="28651" precursor="true">MIAALACSALLGACSSPSAYIVRGIDTSSPVTTRSTSSSSAWSGGSGEQKIGRPYTINGRTYVPARDDDYDEVGISSWYGPNFHGRQTANGELFDQNLMTAAHPTLPIPAMIEVTNLENGRTAVLRLNDRGPFAHDRILDVSRAAAVELGFLEQGTTQVRVRYLGPPDGVAPAGTVADSQIRTVSQSNGRFRVQVGAFSRRENAEALRRRVADEGYAEIQTVNVNGRRIFRVFVGDDMTRSEADRMSRRLSRYGVHDATVVALN</sequence>
<keyword evidence="9" id="KW-1185">Reference proteome</keyword>
<dbReference type="EMBL" id="JAZDRP010000001">
    <property type="protein sequence ID" value="MEE2524957.1"/>
    <property type="molecule type" value="Genomic_DNA"/>
</dbReference>
<gene>
    <name evidence="4" type="primary">rlpA</name>
    <name evidence="8" type="ORF">V0U79_01145</name>
</gene>
<dbReference type="InterPro" id="IPR012997">
    <property type="entry name" value="RplA"/>
</dbReference>
<dbReference type="SUPFAM" id="SSF110997">
    <property type="entry name" value="Sporulation related repeat"/>
    <property type="match status" value="1"/>
</dbReference>
<evidence type="ECO:0000259" key="7">
    <source>
        <dbReference type="PROSITE" id="PS51724"/>
    </source>
</evidence>
<evidence type="ECO:0000256" key="6">
    <source>
        <dbReference type="SAM" id="MobiDB-lite"/>
    </source>
</evidence>
<proteinExistence type="inferred from homology"/>
<dbReference type="Gene3D" id="2.40.40.10">
    <property type="entry name" value="RlpA-like domain"/>
    <property type="match status" value="1"/>
</dbReference>
<evidence type="ECO:0000313" key="8">
    <source>
        <dbReference type="EMBL" id="MEE2524957.1"/>
    </source>
</evidence>
<reference evidence="8 9" key="1">
    <citation type="submission" date="2024-01" db="EMBL/GenBank/DDBJ databases">
        <title>Hyphobacterium bacterium isolated from marine sediment.</title>
        <authorList>
            <person name="Zhao S."/>
        </authorList>
    </citation>
    <scope>NUCLEOTIDE SEQUENCE [LARGE SCALE GENOMIC DNA]</scope>
    <source>
        <strain evidence="9">HN65</strain>
    </source>
</reference>
<dbReference type="InterPro" id="IPR036680">
    <property type="entry name" value="SPOR-like_sf"/>
</dbReference>
<dbReference type="HAMAP" id="MF_02071">
    <property type="entry name" value="RlpA"/>
    <property type="match status" value="1"/>
</dbReference>
<dbReference type="PANTHER" id="PTHR34183">
    <property type="entry name" value="ENDOLYTIC PEPTIDOGLYCAN TRANSGLYCOSYLASE RLPA"/>
    <property type="match status" value="1"/>
</dbReference>
<accession>A0ABU7LM39</accession>
<organism evidence="8 9">
    <name type="scientific">Hyphobacterium lacteum</name>
    <dbReference type="NCBI Taxonomy" id="3116575"/>
    <lineage>
        <taxon>Bacteria</taxon>
        <taxon>Pseudomonadati</taxon>
        <taxon>Pseudomonadota</taxon>
        <taxon>Alphaproteobacteria</taxon>
        <taxon>Maricaulales</taxon>
        <taxon>Maricaulaceae</taxon>
        <taxon>Hyphobacterium</taxon>
    </lineage>
</organism>
<dbReference type="Pfam" id="PF05036">
    <property type="entry name" value="SPOR"/>
    <property type="match status" value="1"/>
</dbReference>
<evidence type="ECO:0000256" key="2">
    <source>
        <dbReference type="ARBA" id="ARBA00023239"/>
    </source>
</evidence>
<feature type="signal peptide" evidence="4">
    <location>
        <begin position="1"/>
        <end position="19"/>
    </location>
</feature>
<dbReference type="CDD" id="cd22268">
    <property type="entry name" value="DPBB_RlpA-like"/>
    <property type="match status" value="1"/>
</dbReference>
<evidence type="ECO:0000256" key="4">
    <source>
        <dbReference type="HAMAP-Rule" id="MF_02071"/>
    </source>
</evidence>
<dbReference type="NCBIfam" id="TIGR00413">
    <property type="entry name" value="rlpA"/>
    <property type="match status" value="1"/>
</dbReference>
<dbReference type="Gene3D" id="3.30.70.1070">
    <property type="entry name" value="Sporulation related repeat"/>
    <property type="match status" value="1"/>
</dbReference>
<name>A0ABU7LM39_9PROT</name>
<keyword evidence="3 4" id="KW-0961">Cell wall biogenesis/degradation</keyword>
<dbReference type="EC" id="4.2.2.-" evidence="4"/>
<evidence type="ECO:0000256" key="1">
    <source>
        <dbReference type="ARBA" id="ARBA00022729"/>
    </source>
</evidence>
<dbReference type="InterPro" id="IPR009009">
    <property type="entry name" value="RlpA-like_DPBB"/>
</dbReference>
<evidence type="ECO:0000256" key="5">
    <source>
        <dbReference type="RuleBase" id="RU003495"/>
    </source>
</evidence>
<dbReference type="Proteomes" id="UP001354971">
    <property type="component" value="Unassembled WGS sequence"/>
</dbReference>
<dbReference type="SUPFAM" id="SSF50685">
    <property type="entry name" value="Barwin-like endoglucanases"/>
    <property type="match status" value="1"/>
</dbReference>
<keyword evidence="2 4" id="KW-0456">Lyase</keyword>
<evidence type="ECO:0000256" key="3">
    <source>
        <dbReference type="ARBA" id="ARBA00023316"/>
    </source>
</evidence>
<feature type="region of interest" description="Disordered" evidence="6">
    <location>
        <begin position="28"/>
        <end position="47"/>
    </location>
</feature>
<dbReference type="PANTHER" id="PTHR34183:SF1">
    <property type="entry name" value="ENDOLYTIC PEPTIDOGLYCAN TRANSGLYCOSYLASE RLPA"/>
    <property type="match status" value="1"/>
</dbReference>
<dbReference type="InterPro" id="IPR036908">
    <property type="entry name" value="RlpA-like_sf"/>
</dbReference>
<feature type="chain" id="PRO_5044939203" description="Endolytic peptidoglycan transglycosylase RlpA" evidence="4">
    <location>
        <begin position="20"/>
        <end position="264"/>
    </location>
</feature>
<dbReference type="PROSITE" id="PS51724">
    <property type="entry name" value="SPOR"/>
    <property type="match status" value="1"/>
</dbReference>
<comment type="caution">
    <text evidence="8">The sequence shown here is derived from an EMBL/GenBank/DDBJ whole genome shotgun (WGS) entry which is preliminary data.</text>
</comment>
<dbReference type="InterPro" id="IPR034718">
    <property type="entry name" value="RlpA"/>
</dbReference>
<dbReference type="RefSeq" id="WP_330197621.1">
    <property type="nucleotide sequence ID" value="NZ_JAZDRP010000001.1"/>
</dbReference>